<feature type="compositionally biased region" description="Basic residues" evidence="1">
    <location>
        <begin position="208"/>
        <end position="226"/>
    </location>
</feature>
<dbReference type="EMBL" id="AHZP02000963">
    <property type="protein sequence ID" value="KYK68969.1"/>
    <property type="molecule type" value="Genomic_DNA"/>
</dbReference>
<protein>
    <submittedName>
        <fullName evidence="2">Uncharacterized protein</fullName>
    </submittedName>
</protein>
<reference evidence="3" key="1">
    <citation type="submission" date="2016-03" db="EMBL/GenBank/DDBJ databases">
        <authorList>
            <person name="Sibley D."/>
            <person name="Venepally P."/>
            <person name="Karamycheva S."/>
            <person name="Hadjithomas M."/>
            <person name="Khan A."/>
            <person name="Brunk B."/>
            <person name="Roos D."/>
            <person name="Caler E."/>
            <person name="Lorenzi H."/>
        </authorList>
    </citation>
    <scope>NUCLEOTIDE SEQUENCE [LARGE SCALE GENOMIC DNA]</scope>
    <source>
        <strain evidence="3">TgCatPRC2</strain>
    </source>
</reference>
<organism evidence="2 3">
    <name type="scientific">Toxoplasma gondii TgCatPRC2</name>
    <dbReference type="NCBI Taxonomy" id="1130821"/>
    <lineage>
        <taxon>Eukaryota</taxon>
        <taxon>Sar</taxon>
        <taxon>Alveolata</taxon>
        <taxon>Apicomplexa</taxon>
        <taxon>Conoidasida</taxon>
        <taxon>Coccidia</taxon>
        <taxon>Eucoccidiorida</taxon>
        <taxon>Eimeriorina</taxon>
        <taxon>Sarcocystidae</taxon>
        <taxon>Toxoplasma</taxon>
    </lineage>
</organism>
<feature type="compositionally biased region" description="Basic and acidic residues" evidence="1">
    <location>
        <begin position="196"/>
        <end position="207"/>
    </location>
</feature>
<gene>
    <name evidence="2" type="ORF">TGPRC2_424280</name>
</gene>
<sequence>MCECEKTRRRENLQRERDENDERRDKMKSPFFLTTLELVPPETKQMREKETLEGAKHCGRKPFFGARGGDWTAKRNDERGTKNDMRGSRETTRPKTKGKQSAARSEMGEKGAAPIRERRSKRASSDQERKTRAGDEQKEGECAQRLSAREDKTNVNRETGIGTTATLKEAAAVHFLEKEKRGKGRDANEARTPTAEAEKRKRNEGTGKRKRMRQTMRRKKATSNLV</sequence>
<feature type="compositionally biased region" description="Basic and acidic residues" evidence="1">
    <location>
        <begin position="44"/>
        <end position="56"/>
    </location>
</feature>
<evidence type="ECO:0000256" key="1">
    <source>
        <dbReference type="SAM" id="MobiDB-lite"/>
    </source>
</evidence>
<proteinExistence type="predicted"/>
<feature type="compositionally biased region" description="Basic and acidic residues" evidence="1">
    <location>
        <begin position="175"/>
        <end position="189"/>
    </location>
</feature>
<feature type="compositionally biased region" description="Basic and acidic residues" evidence="1">
    <location>
        <begin position="123"/>
        <end position="155"/>
    </location>
</feature>
<dbReference type="AlphaFoldDB" id="A0A151HI02"/>
<feature type="region of interest" description="Disordered" evidence="1">
    <location>
        <begin position="175"/>
        <end position="226"/>
    </location>
</feature>
<evidence type="ECO:0000313" key="3">
    <source>
        <dbReference type="Proteomes" id="UP000075225"/>
    </source>
</evidence>
<comment type="caution">
    <text evidence="2">The sequence shown here is derived from an EMBL/GenBank/DDBJ whole genome shotgun (WGS) entry which is preliminary data.</text>
</comment>
<feature type="compositionally biased region" description="Basic and acidic residues" evidence="1">
    <location>
        <begin position="72"/>
        <end position="93"/>
    </location>
</feature>
<evidence type="ECO:0000313" key="2">
    <source>
        <dbReference type="EMBL" id="KYK68969.1"/>
    </source>
</evidence>
<dbReference type="VEuPathDB" id="ToxoDB:TGPRC2_424280"/>
<name>A0A151HI02_TOXGO</name>
<dbReference type="Proteomes" id="UP000075225">
    <property type="component" value="Unassembled WGS sequence"/>
</dbReference>
<feature type="region of interest" description="Disordered" evidence="1">
    <location>
        <begin position="1"/>
        <end position="163"/>
    </location>
</feature>
<accession>A0A151HI02</accession>
<feature type="compositionally biased region" description="Basic and acidic residues" evidence="1">
    <location>
        <begin position="1"/>
        <end position="28"/>
    </location>
</feature>